<evidence type="ECO:0000313" key="1">
    <source>
        <dbReference type="EMBL" id="MFC4306056.1"/>
    </source>
</evidence>
<dbReference type="Proteomes" id="UP001595755">
    <property type="component" value="Unassembled WGS sequence"/>
</dbReference>
<reference evidence="2" key="1">
    <citation type="journal article" date="2019" name="Int. J. Syst. Evol. Microbiol.">
        <title>The Global Catalogue of Microorganisms (GCM) 10K type strain sequencing project: providing services to taxonomists for standard genome sequencing and annotation.</title>
        <authorList>
            <consortium name="The Broad Institute Genomics Platform"/>
            <consortium name="The Broad Institute Genome Sequencing Center for Infectious Disease"/>
            <person name="Wu L."/>
            <person name="Ma J."/>
        </authorList>
    </citation>
    <scope>NUCLEOTIDE SEQUENCE [LARGE SCALE GENOMIC DNA]</scope>
    <source>
        <strain evidence="2">CGMCC 4.1641</strain>
    </source>
</reference>
<sequence length="184" mass="21973">MKEQIESRLCDSLKERVIFNSTRYRGTHDKVGRSWITFDDEIIHDFCTVKLRYKLNTIANKIREETNSLDWRNQEKDKGYYRAYRIADAEMGRQGIYNQFGFYKSIEEYLNLSIDEAMKSSNPIIKAISWFDKRLGKRRLLSTEEDRHIMVNKFRNIRLKVEGIIDDDGNFVCHYFRAVSPRPL</sequence>
<dbReference type="Pfam" id="PF25753">
    <property type="entry name" value="SF0329"/>
    <property type="match status" value="1"/>
</dbReference>
<gene>
    <name evidence="1" type="ORF">ACFO1S_21735</name>
</gene>
<proteinExistence type="predicted"/>
<protein>
    <submittedName>
        <fullName evidence="1">Uncharacterized protein</fullName>
    </submittedName>
</protein>
<name>A0ABV8SET0_9BACL</name>
<keyword evidence="2" id="KW-1185">Reference proteome</keyword>
<organism evidence="1 2">
    <name type="scientific">Cohnella boryungensis</name>
    <dbReference type="NCBI Taxonomy" id="768479"/>
    <lineage>
        <taxon>Bacteria</taxon>
        <taxon>Bacillati</taxon>
        <taxon>Bacillota</taxon>
        <taxon>Bacilli</taxon>
        <taxon>Bacillales</taxon>
        <taxon>Paenibacillaceae</taxon>
        <taxon>Cohnella</taxon>
    </lineage>
</organism>
<dbReference type="InterPro" id="IPR057955">
    <property type="entry name" value="SF0329-like"/>
</dbReference>
<accession>A0ABV8SET0</accession>
<evidence type="ECO:0000313" key="2">
    <source>
        <dbReference type="Proteomes" id="UP001595755"/>
    </source>
</evidence>
<dbReference type="EMBL" id="JBHSED010000055">
    <property type="protein sequence ID" value="MFC4306056.1"/>
    <property type="molecule type" value="Genomic_DNA"/>
</dbReference>
<comment type="caution">
    <text evidence="1">The sequence shown here is derived from an EMBL/GenBank/DDBJ whole genome shotgun (WGS) entry which is preliminary data.</text>
</comment>